<feature type="domain" description="PAC" evidence="16">
    <location>
        <begin position="386"/>
        <end position="438"/>
    </location>
</feature>
<gene>
    <name evidence="17" type="ORF">Desaf_0368</name>
</gene>
<dbReference type="PROSITE" id="PS50113">
    <property type="entry name" value="PAC"/>
    <property type="match status" value="3"/>
</dbReference>
<dbReference type="Gene3D" id="3.30.450.20">
    <property type="entry name" value="PAS domain"/>
    <property type="match status" value="3"/>
</dbReference>
<dbReference type="InterPro" id="IPR004358">
    <property type="entry name" value="Sig_transdc_His_kin-like_C"/>
</dbReference>
<dbReference type="InterPro" id="IPR011006">
    <property type="entry name" value="CheY-like_superfamily"/>
</dbReference>
<dbReference type="PROSITE" id="PS50110">
    <property type="entry name" value="RESPONSE_REGULATORY"/>
    <property type="match status" value="1"/>
</dbReference>
<evidence type="ECO:0000256" key="12">
    <source>
        <dbReference type="SAM" id="Coils"/>
    </source>
</evidence>
<dbReference type="InterPro" id="IPR003661">
    <property type="entry name" value="HisK_dim/P_dom"/>
</dbReference>
<dbReference type="InterPro" id="IPR005467">
    <property type="entry name" value="His_kinase_dom"/>
</dbReference>
<dbReference type="SMART" id="SM00086">
    <property type="entry name" value="PAC"/>
    <property type="match status" value="3"/>
</dbReference>
<evidence type="ECO:0000256" key="9">
    <source>
        <dbReference type="ARBA" id="ARBA00064003"/>
    </source>
</evidence>
<evidence type="ECO:0000313" key="17">
    <source>
        <dbReference type="EMBL" id="EGJ48724.1"/>
    </source>
</evidence>
<dbReference type="GO" id="GO:0000155">
    <property type="term" value="F:phosphorelay sensor kinase activity"/>
    <property type="evidence" value="ECO:0007669"/>
    <property type="project" value="InterPro"/>
</dbReference>
<evidence type="ECO:0000256" key="5">
    <source>
        <dbReference type="ARBA" id="ARBA00022741"/>
    </source>
</evidence>
<sequence length="840" mass="93393">MSEELEKELERKDRLIEDLGRRLAECELRESERGRAGKGWWGEAAGDGLKMLQVILEFIPEGLAIAEGPDATMSMVSRYGRETFGKSLEDMQGCSYQNLLRRVTVLKADGVTPVKREEWPLVRTIATGEVVKEEELVILRPDGSQVPILCNAGPIRDEAGNIRGGMLFWVDITTQKQLRDSFRESEERFRAIFDQAAVGMAQTAPDGRFLRVNAKYCEMLGYSSEELANLSIYDVIYPEDLEEERVLIQRLLDGDIPAYSLARRCYRKNKTIVWTEVTASVVRKPSGEPDYVISVKVDISQRRKAEELLLRREQEYRNLAENSPDIIARIGRDMRYLYINPAGGRIRGAPPAHIIGKTVYQLGYTHEFSKRAEKRVARLFSTGKEETFEYEFSSSLTGSRIFQARIVPERDKHGDVESALIISRDITDLKLMESELKAAKEAAEEANRTKSQFLANMSHEIRTPMNGIIGMTELALASCANVDCSTYLGMARKSARNLLGIINDILDLAKIESGKVEIEEYAFDARASLEALFATMALDAERKGLRFDARIDANVPVRLKGDERRLLQVFTNLIGNAVKFTLEGGIAVKVLVADPVSLGLLESCPDPAAVCLFASVSDTGIGIPADQIGRIFESFAQVGGLAHLKFDGTGLGLSISKRLVELMGGKLWVESEPGKGSTFTFAVMLKPAEAARPEPEPQIQAVPQPSIEPRKILLAEDDQINQILAMSLLERRGHKVTAVENGREAIEALQRECFDLVLMDARMPEMDGEEATRIIRESTPPGVDKNIPIIALTAYALKGDRERFLAAGMDDYIAKPLDLEELDKVLAKVQDADKCRKSGG</sequence>
<dbReference type="Pfam" id="PF08447">
    <property type="entry name" value="PAS_3"/>
    <property type="match status" value="1"/>
</dbReference>
<dbReference type="InterPro" id="IPR036890">
    <property type="entry name" value="HATPase_C_sf"/>
</dbReference>
<dbReference type="HOGENOM" id="CLU_000445_114_15_7"/>
<feature type="modified residue" description="4-aspartylphosphate" evidence="11">
    <location>
        <position position="760"/>
    </location>
</feature>
<proteinExistence type="predicted"/>
<dbReference type="Proteomes" id="UP000007844">
    <property type="component" value="Chromosome"/>
</dbReference>
<dbReference type="PROSITE" id="PS50109">
    <property type="entry name" value="HIS_KIN"/>
    <property type="match status" value="1"/>
</dbReference>
<feature type="domain" description="PAS" evidence="15">
    <location>
        <begin position="185"/>
        <end position="255"/>
    </location>
</feature>
<dbReference type="Pfam" id="PF00072">
    <property type="entry name" value="Response_reg"/>
    <property type="match status" value="1"/>
</dbReference>
<evidence type="ECO:0000256" key="3">
    <source>
        <dbReference type="ARBA" id="ARBA00022553"/>
    </source>
</evidence>
<dbReference type="InterPro" id="IPR001789">
    <property type="entry name" value="Sig_transdc_resp-reg_receiver"/>
</dbReference>
<dbReference type="SUPFAM" id="SSF52172">
    <property type="entry name" value="CheY-like"/>
    <property type="match status" value="1"/>
</dbReference>
<dbReference type="Pfam" id="PF02518">
    <property type="entry name" value="HATPase_c"/>
    <property type="match status" value="1"/>
</dbReference>
<dbReference type="CDD" id="cd00082">
    <property type="entry name" value="HisKA"/>
    <property type="match status" value="1"/>
</dbReference>
<accession>F3YVI8</accession>
<dbReference type="SUPFAM" id="SSF55874">
    <property type="entry name" value="ATPase domain of HSP90 chaperone/DNA topoisomerase II/histidine kinase"/>
    <property type="match status" value="1"/>
</dbReference>
<dbReference type="Gene3D" id="3.30.565.10">
    <property type="entry name" value="Histidine kinase-like ATPase, C-terminal domain"/>
    <property type="match status" value="1"/>
</dbReference>
<dbReference type="CDD" id="cd00130">
    <property type="entry name" value="PAS"/>
    <property type="match status" value="3"/>
</dbReference>
<dbReference type="SUPFAM" id="SSF55785">
    <property type="entry name" value="PYP-like sensor domain (PAS domain)"/>
    <property type="match status" value="3"/>
</dbReference>
<comment type="catalytic activity">
    <reaction evidence="1">
        <text>ATP + protein L-histidine = ADP + protein N-phospho-L-histidine.</text>
        <dbReference type="EC" id="2.7.13.3"/>
    </reaction>
</comment>
<feature type="domain" description="PAS" evidence="15">
    <location>
        <begin position="312"/>
        <end position="362"/>
    </location>
</feature>
<dbReference type="FunFam" id="1.10.287.130:FF:000002">
    <property type="entry name" value="Two-component osmosensing histidine kinase"/>
    <property type="match status" value="1"/>
</dbReference>
<dbReference type="STRING" id="690850.Desaf_0368"/>
<dbReference type="InterPro" id="IPR013656">
    <property type="entry name" value="PAS_4"/>
</dbReference>
<dbReference type="AlphaFoldDB" id="F3YVI8"/>
<dbReference type="SMART" id="SM00387">
    <property type="entry name" value="HATPase_c"/>
    <property type="match status" value="1"/>
</dbReference>
<dbReference type="InterPro" id="IPR000014">
    <property type="entry name" value="PAS"/>
</dbReference>
<keyword evidence="12" id="KW-0175">Coiled coil</keyword>
<evidence type="ECO:0000256" key="11">
    <source>
        <dbReference type="PROSITE-ProRule" id="PRU00169"/>
    </source>
</evidence>
<name>F3YVI8_DESAF</name>
<evidence type="ECO:0000256" key="1">
    <source>
        <dbReference type="ARBA" id="ARBA00000085"/>
    </source>
</evidence>
<dbReference type="NCBIfam" id="TIGR00229">
    <property type="entry name" value="sensory_box"/>
    <property type="match status" value="3"/>
</dbReference>
<keyword evidence="8" id="KW-0902">Two-component regulatory system</keyword>
<evidence type="ECO:0000256" key="4">
    <source>
        <dbReference type="ARBA" id="ARBA00022679"/>
    </source>
</evidence>
<dbReference type="SMART" id="SM00091">
    <property type="entry name" value="PAS"/>
    <property type="match status" value="3"/>
</dbReference>
<keyword evidence="3 11" id="KW-0597">Phosphoprotein</keyword>
<reference evidence="17 18" key="1">
    <citation type="journal article" date="2011" name="J. Bacteriol.">
        <title>Genome sequence of the mercury-methylating and pleomorphic Desulfovibrio africanus Strain Walvis Bay.</title>
        <authorList>
            <person name="Brown S.D."/>
            <person name="Wall J.D."/>
            <person name="Kucken A.M."/>
            <person name="Gilmour C.C."/>
            <person name="Podar M."/>
            <person name="Brandt C.C."/>
            <person name="Teshima H."/>
            <person name="Detter J.C."/>
            <person name="Han C.S."/>
            <person name="Land M.L."/>
            <person name="Lucas S."/>
            <person name="Han J."/>
            <person name="Pennacchio L."/>
            <person name="Nolan M."/>
            <person name="Pitluck S."/>
            <person name="Woyke T."/>
            <person name="Goodwin L."/>
            <person name="Palumbo A.V."/>
            <person name="Elias D.A."/>
        </authorList>
    </citation>
    <scope>NUCLEOTIDE SEQUENCE [LARGE SCALE GENOMIC DNA]</scope>
    <source>
        <strain evidence="17 18">Walvis Bay</strain>
    </source>
</reference>
<dbReference type="CDD" id="cd17546">
    <property type="entry name" value="REC_hyHK_CKI1_RcsC-like"/>
    <property type="match status" value="1"/>
</dbReference>
<feature type="coiled-coil region" evidence="12">
    <location>
        <begin position="426"/>
        <end position="456"/>
    </location>
</feature>
<dbReference type="EC" id="2.7.13.3" evidence="2"/>
<dbReference type="Pfam" id="PF08448">
    <property type="entry name" value="PAS_4"/>
    <property type="match status" value="2"/>
</dbReference>
<evidence type="ECO:0000256" key="6">
    <source>
        <dbReference type="ARBA" id="ARBA00022777"/>
    </source>
</evidence>
<evidence type="ECO:0000259" key="13">
    <source>
        <dbReference type="PROSITE" id="PS50109"/>
    </source>
</evidence>
<feature type="domain" description="PAC" evidence="16">
    <location>
        <begin position="132"/>
        <end position="184"/>
    </location>
</feature>
<protein>
    <recommendedName>
        <fullName evidence="10">Sensory/regulatory protein RpfC</fullName>
        <ecNumber evidence="2">2.7.13.3</ecNumber>
    </recommendedName>
</protein>
<dbReference type="GO" id="GO:0005524">
    <property type="term" value="F:ATP binding"/>
    <property type="evidence" value="ECO:0007669"/>
    <property type="project" value="UniProtKB-KW"/>
</dbReference>
<evidence type="ECO:0000259" key="14">
    <source>
        <dbReference type="PROSITE" id="PS50110"/>
    </source>
</evidence>
<dbReference type="EMBL" id="CP003221">
    <property type="protein sequence ID" value="EGJ48724.1"/>
    <property type="molecule type" value="Genomic_DNA"/>
</dbReference>
<evidence type="ECO:0000313" key="18">
    <source>
        <dbReference type="Proteomes" id="UP000007844"/>
    </source>
</evidence>
<dbReference type="KEGG" id="daf:Desaf_0368"/>
<dbReference type="InterPro" id="IPR013655">
    <property type="entry name" value="PAS_fold_3"/>
</dbReference>
<feature type="domain" description="Response regulatory" evidence="14">
    <location>
        <begin position="711"/>
        <end position="830"/>
    </location>
</feature>
<evidence type="ECO:0000256" key="2">
    <source>
        <dbReference type="ARBA" id="ARBA00012438"/>
    </source>
</evidence>
<dbReference type="Gene3D" id="1.10.287.130">
    <property type="match status" value="1"/>
</dbReference>
<dbReference type="SUPFAM" id="SSF47384">
    <property type="entry name" value="Homodimeric domain of signal transducing histidine kinase"/>
    <property type="match status" value="1"/>
</dbReference>
<dbReference type="Gene3D" id="3.40.50.2300">
    <property type="match status" value="1"/>
</dbReference>
<keyword evidence="7" id="KW-0067">ATP-binding</keyword>
<dbReference type="PANTHER" id="PTHR45339">
    <property type="entry name" value="HYBRID SIGNAL TRANSDUCTION HISTIDINE KINASE J"/>
    <property type="match status" value="1"/>
</dbReference>
<dbReference type="InterPro" id="IPR035965">
    <property type="entry name" value="PAS-like_dom_sf"/>
</dbReference>
<comment type="subunit">
    <text evidence="9">At low DSF concentrations, interacts with RpfF.</text>
</comment>
<dbReference type="SMART" id="SM00388">
    <property type="entry name" value="HisKA"/>
    <property type="match status" value="1"/>
</dbReference>
<dbReference type="PRINTS" id="PR00344">
    <property type="entry name" value="BCTRLSENSOR"/>
</dbReference>
<evidence type="ECO:0000256" key="7">
    <source>
        <dbReference type="ARBA" id="ARBA00022840"/>
    </source>
</evidence>
<evidence type="ECO:0000256" key="8">
    <source>
        <dbReference type="ARBA" id="ARBA00023012"/>
    </source>
</evidence>
<evidence type="ECO:0000259" key="16">
    <source>
        <dbReference type="PROSITE" id="PS50113"/>
    </source>
</evidence>
<dbReference type="Pfam" id="PF00512">
    <property type="entry name" value="HisKA"/>
    <property type="match status" value="1"/>
</dbReference>
<organism evidence="17 18">
    <name type="scientific">Desulfocurvibacter africanus subsp. africanus str. Walvis Bay</name>
    <dbReference type="NCBI Taxonomy" id="690850"/>
    <lineage>
        <taxon>Bacteria</taxon>
        <taxon>Pseudomonadati</taxon>
        <taxon>Thermodesulfobacteriota</taxon>
        <taxon>Desulfovibrionia</taxon>
        <taxon>Desulfovibrionales</taxon>
        <taxon>Desulfovibrionaceae</taxon>
        <taxon>Desulfocurvibacter</taxon>
    </lineage>
</organism>
<feature type="domain" description="Histidine kinase" evidence="13">
    <location>
        <begin position="456"/>
        <end position="687"/>
    </location>
</feature>
<dbReference type="CDD" id="cd16922">
    <property type="entry name" value="HATPase_EvgS-ArcB-TorS-like"/>
    <property type="match status" value="1"/>
</dbReference>
<dbReference type="FunFam" id="3.30.565.10:FF:000010">
    <property type="entry name" value="Sensor histidine kinase RcsC"/>
    <property type="match status" value="1"/>
</dbReference>
<dbReference type="SMART" id="SM00448">
    <property type="entry name" value="REC"/>
    <property type="match status" value="1"/>
</dbReference>
<keyword evidence="4" id="KW-0808">Transferase</keyword>
<dbReference type="RefSeq" id="WP_014258573.1">
    <property type="nucleotide sequence ID" value="NC_016629.1"/>
</dbReference>
<dbReference type="PROSITE" id="PS50112">
    <property type="entry name" value="PAS"/>
    <property type="match status" value="2"/>
</dbReference>
<dbReference type="InterPro" id="IPR003594">
    <property type="entry name" value="HATPase_dom"/>
</dbReference>
<dbReference type="InterPro" id="IPR000700">
    <property type="entry name" value="PAS-assoc_C"/>
</dbReference>
<dbReference type="PANTHER" id="PTHR45339:SF3">
    <property type="entry name" value="HISTIDINE KINASE"/>
    <property type="match status" value="1"/>
</dbReference>
<dbReference type="eggNOG" id="COG5002">
    <property type="taxonomic scope" value="Bacteria"/>
</dbReference>
<keyword evidence="5" id="KW-0547">Nucleotide-binding</keyword>
<keyword evidence="18" id="KW-1185">Reference proteome</keyword>
<evidence type="ECO:0000259" key="15">
    <source>
        <dbReference type="PROSITE" id="PS50112"/>
    </source>
</evidence>
<dbReference type="InterPro" id="IPR036097">
    <property type="entry name" value="HisK_dim/P_sf"/>
</dbReference>
<feature type="coiled-coil region" evidence="12">
    <location>
        <begin position="2"/>
        <end position="29"/>
    </location>
</feature>
<dbReference type="InterPro" id="IPR001610">
    <property type="entry name" value="PAC"/>
</dbReference>
<feature type="domain" description="PAC" evidence="16">
    <location>
        <begin position="259"/>
        <end position="311"/>
    </location>
</feature>
<keyword evidence="6 17" id="KW-0418">Kinase</keyword>
<evidence type="ECO:0000256" key="10">
    <source>
        <dbReference type="ARBA" id="ARBA00068150"/>
    </source>
</evidence>